<keyword evidence="3" id="KW-1185">Reference proteome</keyword>
<accession>A0A1V4JTZ9</accession>
<reference evidence="2 3" key="1">
    <citation type="submission" date="2016-02" db="EMBL/GenBank/DDBJ databases">
        <title>Band-tailed pigeon sequencing and assembly.</title>
        <authorList>
            <person name="Soares A.E."/>
            <person name="Novak B.J."/>
            <person name="Rice E.S."/>
            <person name="O'Connell B."/>
            <person name="Chang D."/>
            <person name="Weber S."/>
            <person name="Shapiro B."/>
        </authorList>
    </citation>
    <scope>NUCLEOTIDE SEQUENCE [LARGE SCALE GENOMIC DNA]</scope>
    <source>
        <strain evidence="2">BTP2013</strain>
        <tissue evidence="2">Blood</tissue>
    </source>
</reference>
<feature type="region of interest" description="Disordered" evidence="1">
    <location>
        <begin position="1"/>
        <end position="60"/>
    </location>
</feature>
<evidence type="ECO:0000256" key="1">
    <source>
        <dbReference type="SAM" id="MobiDB-lite"/>
    </source>
</evidence>
<dbReference type="EMBL" id="LSYS01006159">
    <property type="protein sequence ID" value="OPJ75651.1"/>
    <property type="molecule type" value="Genomic_DNA"/>
</dbReference>
<proteinExistence type="predicted"/>
<sequence length="90" mass="9059">MLPASALPRPLSHPGSDASAPAEPSSPAAAEAAFTESPYYVATGKGPPPPGRGAAEAKPVISITAPATGPRIVAPPSFDGTTMRFVVEHR</sequence>
<dbReference type="AlphaFoldDB" id="A0A1V4JTZ9"/>
<evidence type="ECO:0000313" key="2">
    <source>
        <dbReference type="EMBL" id="OPJ75651.1"/>
    </source>
</evidence>
<gene>
    <name evidence="2" type="ORF">AV530_011849</name>
</gene>
<dbReference type="Proteomes" id="UP000190648">
    <property type="component" value="Unassembled WGS sequence"/>
</dbReference>
<organism evidence="2 3">
    <name type="scientific">Patagioenas fasciata monilis</name>
    <dbReference type="NCBI Taxonomy" id="372326"/>
    <lineage>
        <taxon>Eukaryota</taxon>
        <taxon>Metazoa</taxon>
        <taxon>Chordata</taxon>
        <taxon>Craniata</taxon>
        <taxon>Vertebrata</taxon>
        <taxon>Euteleostomi</taxon>
        <taxon>Archelosauria</taxon>
        <taxon>Archosauria</taxon>
        <taxon>Dinosauria</taxon>
        <taxon>Saurischia</taxon>
        <taxon>Theropoda</taxon>
        <taxon>Coelurosauria</taxon>
        <taxon>Aves</taxon>
        <taxon>Neognathae</taxon>
        <taxon>Neoaves</taxon>
        <taxon>Columbimorphae</taxon>
        <taxon>Columbiformes</taxon>
        <taxon>Columbidae</taxon>
        <taxon>Patagioenas</taxon>
    </lineage>
</organism>
<feature type="compositionally biased region" description="Low complexity" evidence="1">
    <location>
        <begin position="18"/>
        <end position="33"/>
    </location>
</feature>
<comment type="caution">
    <text evidence="2">The sequence shown here is derived from an EMBL/GenBank/DDBJ whole genome shotgun (WGS) entry which is preliminary data.</text>
</comment>
<dbReference type="OrthoDB" id="8945866at2759"/>
<name>A0A1V4JTZ9_PATFA</name>
<evidence type="ECO:0000313" key="3">
    <source>
        <dbReference type="Proteomes" id="UP000190648"/>
    </source>
</evidence>
<dbReference type="STRING" id="372326.A0A1V4JTZ9"/>
<protein>
    <submittedName>
        <fullName evidence="2">Uncharacterized protein</fullName>
    </submittedName>
</protein>